<protein>
    <submittedName>
        <fullName evidence="2">Uncharacterized protein</fullName>
    </submittedName>
</protein>
<name>A0ABR3ZXG9_9LECA</name>
<accession>A0ABR3ZXG9</accession>
<organism evidence="2 3">
    <name type="scientific">Stereocaulon virgatum</name>
    <dbReference type="NCBI Taxonomy" id="373712"/>
    <lineage>
        <taxon>Eukaryota</taxon>
        <taxon>Fungi</taxon>
        <taxon>Dikarya</taxon>
        <taxon>Ascomycota</taxon>
        <taxon>Pezizomycotina</taxon>
        <taxon>Lecanoromycetes</taxon>
        <taxon>OSLEUM clade</taxon>
        <taxon>Lecanoromycetidae</taxon>
        <taxon>Lecanorales</taxon>
        <taxon>Lecanorineae</taxon>
        <taxon>Stereocaulaceae</taxon>
        <taxon>Stereocaulon</taxon>
    </lineage>
</organism>
<proteinExistence type="predicted"/>
<evidence type="ECO:0000313" key="3">
    <source>
        <dbReference type="Proteomes" id="UP001590950"/>
    </source>
</evidence>
<dbReference type="EMBL" id="JBEFKJ010000041">
    <property type="protein sequence ID" value="KAL2037411.1"/>
    <property type="molecule type" value="Genomic_DNA"/>
</dbReference>
<evidence type="ECO:0000313" key="2">
    <source>
        <dbReference type="EMBL" id="KAL2037411.1"/>
    </source>
</evidence>
<sequence>MSINLKQFSLGVEEQYTLQSNDSKETCSTLKHQNTETSNRSSVSSLLNDDNQASSDIKILYNETCPPPPKHPFIPKPAFAQPNLDSPTLHLLIDTKLIHLILQWQKYEAIQNPRHSNIKTQEPRKGQASHHRSTMTTTLPHSLPTSRLPALELSPNPPPPSGRTLPTQIRTPPSLYFPHRYPSQPSHPPVAKV</sequence>
<comment type="caution">
    <text evidence="2">The sequence shown here is derived from an EMBL/GenBank/DDBJ whole genome shotgun (WGS) entry which is preliminary data.</text>
</comment>
<feature type="compositionally biased region" description="Polar residues" evidence="1">
    <location>
        <begin position="134"/>
        <end position="145"/>
    </location>
</feature>
<reference evidence="2 3" key="1">
    <citation type="submission" date="2024-09" db="EMBL/GenBank/DDBJ databases">
        <title>Rethinking Asexuality: The Enigmatic Case of Functional Sexual Genes in Lepraria (Stereocaulaceae).</title>
        <authorList>
            <person name="Doellman M."/>
            <person name="Sun Y."/>
            <person name="Barcenas-Pena A."/>
            <person name="Lumbsch H.T."/>
            <person name="Grewe F."/>
        </authorList>
    </citation>
    <scope>NUCLEOTIDE SEQUENCE [LARGE SCALE GENOMIC DNA]</scope>
    <source>
        <strain evidence="2 3">Mercado 3170</strain>
    </source>
</reference>
<keyword evidence="3" id="KW-1185">Reference proteome</keyword>
<feature type="region of interest" description="Disordered" evidence="1">
    <location>
        <begin position="113"/>
        <end position="193"/>
    </location>
</feature>
<feature type="region of interest" description="Disordered" evidence="1">
    <location>
        <begin position="29"/>
        <end position="48"/>
    </location>
</feature>
<gene>
    <name evidence="2" type="ORF">N7G274_009896</name>
</gene>
<evidence type="ECO:0000256" key="1">
    <source>
        <dbReference type="SAM" id="MobiDB-lite"/>
    </source>
</evidence>
<dbReference type="Proteomes" id="UP001590950">
    <property type="component" value="Unassembled WGS sequence"/>
</dbReference>